<evidence type="ECO:0000313" key="3">
    <source>
        <dbReference type="Proteomes" id="UP000006735"/>
    </source>
</evidence>
<dbReference type="Pfam" id="PF09994">
    <property type="entry name" value="T6SS_Tle1-like_cat"/>
    <property type="match status" value="1"/>
</dbReference>
<dbReference type="KEGG" id="xoo:XOO3499"/>
<feature type="domain" description="T6SS Phospholipase effector Tle1-like catalytic" evidence="1">
    <location>
        <begin position="287"/>
        <end position="402"/>
    </location>
</feature>
<gene>
    <name evidence="2" type="ordered locus">XOO3499</name>
</gene>
<evidence type="ECO:0000313" key="2">
    <source>
        <dbReference type="EMBL" id="AAW76753.1"/>
    </source>
</evidence>
<reference evidence="2 3" key="1">
    <citation type="journal article" date="2005" name="Nucleic Acids Res.">
        <title>The genome sequence of Xanthomonas oryzae pathovar oryzae KACC10331, the bacterial blight pathogen of rice.</title>
        <authorList>
            <person name="Lee B.M."/>
            <person name="Park Y.J."/>
            <person name="Park D.S."/>
            <person name="Kang H.W."/>
            <person name="Kim J.G."/>
            <person name="Song E.S."/>
            <person name="Park I.C."/>
            <person name="Yoon U.H."/>
            <person name="Hahn J.H."/>
            <person name="Koo B.S."/>
            <person name="Lee G.B."/>
            <person name="Kim H."/>
            <person name="Park H.S."/>
            <person name="Yoon K.O."/>
            <person name="Kim J.H."/>
            <person name="Jung C.H."/>
            <person name="Koh N.H."/>
            <person name="Seo J.S."/>
            <person name="Go S.J."/>
        </authorList>
    </citation>
    <scope>NUCLEOTIDE SEQUENCE [LARGE SCALE GENOMIC DNA]</scope>
    <source>
        <strain evidence="3">KACC10331 / KXO85</strain>
    </source>
</reference>
<dbReference type="PANTHER" id="PTHR33840">
    <property type="match status" value="1"/>
</dbReference>
<dbReference type="SMR" id="Q5GX18"/>
<dbReference type="PANTHER" id="PTHR33840:SF1">
    <property type="entry name" value="TLE1 PHOSPHOLIPASE DOMAIN-CONTAINING PROTEIN"/>
    <property type="match status" value="1"/>
</dbReference>
<protein>
    <recommendedName>
        <fullName evidence="1">T6SS Phospholipase effector Tle1-like catalytic domain-containing protein</fullName>
    </recommendedName>
</protein>
<name>Q5GX18_XANOR</name>
<organism evidence="2 3">
    <name type="scientific">Xanthomonas oryzae pv. oryzae (strain KACC10331 / KXO85)</name>
    <dbReference type="NCBI Taxonomy" id="291331"/>
    <lineage>
        <taxon>Bacteria</taxon>
        <taxon>Pseudomonadati</taxon>
        <taxon>Pseudomonadota</taxon>
        <taxon>Gammaproteobacteria</taxon>
        <taxon>Lysobacterales</taxon>
        <taxon>Lysobacteraceae</taxon>
        <taxon>Xanthomonas</taxon>
    </lineage>
</organism>
<keyword evidence="3" id="KW-1185">Reference proteome</keyword>
<proteinExistence type="predicted"/>
<sequence length="760" mass="84190">MPAVVSKRQAAQGGSLLMQVSFAPLCPENPLQLSRAQQAEMMSAVLDRPQDSCCIDLRWGFFFDGTNNNFQRDQPKKAHSNVARLYDIFEADFEKPEFVGRYAAGVGTPFKDEVGDQGLGIQEKAGLAAGWGGEARICWALLKFLDNLNYYFERIDLGEALGQKDPATVRRMAQDITIPSMELRKIAGDETEMLRQISMMASLQSLNATALNPPNHRGRRAVLAERRAQLRQRVQTWQRAQPKPKLRSIRVSVFGFSRGAAEARVFCSWLKDACDGGGGELTLCGIPVQLDLLGIFDTVASVGLANSSRLWSGHGGYASEDDLQIAPYVRRCVHLVAAHEVRGSFPLDAAAGVNGEEVVYPGVHSDVGGGYEPGEQGKAFIGDSIDDSAKLSQIALCHMYREAMAAGVPLNLSASRLPQRSKDAFKVDKGLIDAFNGYVAATGSIKASTTVALTQAHYALYLRWRRLRLDDTVPDGMAQQPFVTRARTYKAQDVTDLLQTNAELRQEWAALQQDEKDAAYSSEASVAHVLRSTLAPIAARDDIVALVWGEKMTQWREVKPAWNDLSPLDRRIVRLHDDYSHDSRAWFKPFGAASEEAWKRQYRQRMNRLEAQDNAWQQWNRDVQPVIDDAVRKAQKHPGSFQPTPEVRPMPPLVAGQDLKDLKQWRSNGGVIPTEQDGRESYGMFGFLRWRTIFVPEKSALAHSIDAVDETLEQIKQLPGKAKQAVGDAVESAVDSAVEAGKDFVGDQVRKLIPSGLPRM</sequence>
<dbReference type="InterPro" id="IPR018712">
    <property type="entry name" value="Tle1-like_cat"/>
</dbReference>
<accession>Q5GX18</accession>
<dbReference type="Proteomes" id="UP000006735">
    <property type="component" value="Chromosome"/>
</dbReference>
<dbReference type="EMBL" id="AE013598">
    <property type="protein sequence ID" value="AAW76753.1"/>
    <property type="molecule type" value="Genomic_DNA"/>
</dbReference>
<dbReference type="HOGENOM" id="CLU_022073_0_0_6"/>
<dbReference type="STRING" id="291331.XOO3499"/>
<evidence type="ECO:0000259" key="1">
    <source>
        <dbReference type="Pfam" id="PF09994"/>
    </source>
</evidence>
<dbReference type="AlphaFoldDB" id="Q5GX18"/>